<reference evidence="1 2" key="1">
    <citation type="journal article" date="2021" name="BMC Biol.">
        <title>Horizontally acquired antibacterial genes associated with adaptive radiation of ladybird beetles.</title>
        <authorList>
            <person name="Li H.S."/>
            <person name="Tang X.F."/>
            <person name="Huang Y.H."/>
            <person name="Xu Z.Y."/>
            <person name="Chen M.L."/>
            <person name="Du X.Y."/>
            <person name="Qiu B.Y."/>
            <person name="Chen P.T."/>
            <person name="Zhang W."/>
            <person name="Slipinski A."/>
            <person name="Escalona H.E."/>
            <person name="Waterhouse R.M."/>
            <person name="Zwick A."/>
            <person name="Pang H."/>
        </authorList>
    </citation>
    <scope>NUCLEOTIDE SEQUENCE [LARGE SCALE GENOMIC DNA]</scope>
    <source>
        <strain evidence="1">SYSU2018</strain>
    </source>
</reference>
<evidence type="ECO:0000313" key="1">
    <source>
        <dbReference type="EMBL" id="KAL3288326.1"/>
    </source>
</evidence>
<feature type="non-terminal residue" evidence="1">
    <location>
        <position position="1"/>
    </location>
</feature>
<sequence length="60" mass="7030">LDFDQFLFNPPEYDTTTTAYRCSNDSMTILPNYYNIPTFCGNNNKQHGKKDEHCIVCTCW</sequence>
<comment type="caution">
    <text evidence="1">The sequence shown here is derived from an EMBL/GenBank/DDBJ whole genome shotgun (WGS) entry which is preliminary data.</text>
</comment>
<dbReference type="EMBL" id="JABFTP020000185">
    <property type="protein sequence ID" value="KAL3288326.1"/>
    <property type="molecule type" value="Genomic_DNA"/>
</dbReference>
<evidence type="ECO:0000313" key="2">
    <source>
        <dbReference type="Proteomes" id="UP001516400"/>
    </source>
</evidence>
<dbReference type="AlphaFoldDB" id="A0ABD2PC08"/>
<organism evidence="1 2">
    <name type="scientific">Cryptolaemus montrouzieri</name>
    <dbReference type="NCBI Taxonomy" id="559131"/>
    <lineage>
        <taxon>Eukaryota</taxon>
        <taxon>Metazoa</taxon>
        <taxon>Ecdysozoa</taxon>
        <taxon>Arthropoda</taxon>
        <taxon>Hexapoda</taxon>
        <taxon>Insecta</taxon>
        <taxon>Pterygota</taxon>
        <taxon>Neoptera</taxon>
        <taxon>Endopterygota</taxon>
        <taxon>Coleoptera</taxon>
        <taxon>Polyphaga</taxon>
        <taxon>Cucujiformia</taxon>
        <taxon>Coccinelloidea</taxon>
        <taxon>Coccinellidae</taxon>
        <taxon>Scymninae</taxon>
        <taxon>Scymnini</taxon>
        <taxon>Cryptolaemus</taxon>
    </lineage>
</organism>
<accession>A0ABD2PC08</accession>
<protein>
    <submittedName>
        <fullName evidence="1">Uncharacterized protein</fullName>
    </submittedName>
</protein>
<proteinExistence type="predicted"/>
<keyword evidence="2" id="KW-1185">Reference proteome</keyword>
<dbReference type="Proteomes" id="UP001516400">
    <property type="component" value="Unassembled WGS sequence"/>
</dbReference>
<name>A0ABD2PC08_9CUCU</name>
<gene>
    <name evidence="1" type="ORF">HHI36_002774</name>
</gene>